<protein>
    <submittedName>
        <fullName evidence="1">Uncharacterized protein</fullName>
    </submittedName>
</protein>
<evidence type="ECO:0000313" key="2">
    <source>
        <dbReference type="Proteomes" id="UP000499080"/>
    </source>
</evidence>
<comment type="caution">
    <text evidence="1">The sequence shown here is derived from an EMBL/GenBank/DDBJ whole genome shotgun (WGS) entry which is preliminary data.</text>
</comment>
<dbReference type="AlphaFoldDB" id="A0A4Y2RKJ0"/>
<sequence>MCRLKGSQCLCDEKRSETKNLGTFRCNLLLKMCRVQSNVAPIMQIKCNSSVKCTRFQRVWNMLLLYCSSQSGYPSTIEPLSDESERFHTAGEPYPSDHFATHQRFNVPVRHGRKP</sequence>
<dbReference type="EMBL" id="BGPR01017374">
    <property type="protein sequence ID" value="GBN75940.1"/>
    <property type="molecule type" value="Genomic_DNA"/>
</dbReference>
<keyword evidence="2" id="KW-1185">Reference proteome</keyword>
<gene>
    <name evidence="1" type="ORF">AVEN_53692_1</name>
</gene>
<organism evidence="1 2">
    <name type="scientific">Araneus ventricosus</name>
    <name type="common">Orbweaver spider</name>
    <name type="synonym">Epeira ventricosa</name>
    <dbReference type="NCBI Taxonomy" id="182803"/>
    <lineage>
        <taxon>Eukaryota</taxon>
        <taxon>Metazoa</taxon>
        <taxon>Ecdysozoa</taxon>
        <taxon>Arthropoda</taxon>
        <taxon>Chelicerata</taxon>
        <taxon>Arachnida</taxon>
        <taxon>Araneae</taxon>
        <taxon>Araneomorphae</taxon>
        <taxon>Entelegynae</taxon>
        <taxon>Araneoidea</taxon>
        <taxon>Araneidae</taxon>
        <taxon>Araneus</taxon>
    </lineage>
</organism>
<dbReference type="Proteomes" id="UP000499080">
    <property type="component" value="Unassembled WGS sequence"/>
</dbReference>
<accession>A0A4Y2RKJ0</accession>
<name>A0A4Y2RKJ0_ARAVE</name>
<proteinExistence type="predicted"/>
<reference evidence="1 2" key="1">
    <citation type="journal article" date="2019" name="Sci. Rep.">
        <title>Orb-weaving spider Araneus ventricosus genome elucidates the spidroin gene catalogue.</title>
        <authorList>
            <person name="Kono N."/>
            <person name="Nakamura H."/>
            <person name="Ohtoshi R."/>
            <person name="Moran D.A.P."/>
            <person name="Shinohara A."/>
            <person name="Yoshida Y."/>
            <person name="Fujiwara M."/>
            <person name="Mori M."/>
            <person name="Tomita M."/>
            <person name="Arakawa K."/>
        </authorList>
    </citation>
    <scope>NUCLEOTIDE SEQUENCE [LARGE SCALE GENOMIC DNA]</scope>
</reference>
<evidence type="ECO:0000313" key="1">
    <source>
        <dbReference type="EMBL" id="GBN75940.1"/>
    </source>
</evidence>